<protein>
    <recommendedName>
        <fullName evidence="3">DUF2332 domain-containing protein</fullName>
    </recommendedName>
</protein>
<accession>A0AAN0RJU8</accession>
<dbReference type="AlphaFoldDB" id="A0AAN0RJU8"/>
<keyword evidence="2" id="KW-1185">Reference proteome</keyword>
<dbReference type="EMBL" id="CP003984">
    <property type="protein sequence ID" value="AII87524.1"/>
    <property type="molecule type" value="Genomic_DNA"/>
</dbReference>
<name>A0AAN0RJU8_9RHOB</name>
<dbReference type="InterPro" id="IPR011200">
    <property type="entry name" value="UCP012608"/>
</dbReference>
<reference evidence="1 2" key="1">
    <citation type="journal article" date="2014" name="ISME J.">
        <title>Adaptation of an abundant Roseobacter RCA organism to pelagic systems revealed by genomic and transcriptomic analyses.</title>
        <authorList>
            <person name="Voget S."/>
            <person name="Wemheuer B."/>
            <person name="Brinkhoff T."/>
            <person name="Vollmers J."/>
            <person name="Dietrich S."/>
            <person name="Giebel H.A."/>
            <person name="Beardsley C."/>
            <person name="Sardemann C."/>
            <person name="Bakenhus I."/>
            <person name="Billerbeck S."/>
            <person name="Daniel R."/>
            <person name="Simon M."/>
        </authorList>
    </citation>
    <scope>NUCLEOTIDE SEQUENCE [LARGE SCALE GENOMIC DNA]</scope>
    <source>
        <strain evidence="1 2">RCA23</strain>
    </source>
</reference>
<evidence type="ECO:0000313" key="1">
    <source>
        <dbReference type="EMBL" id="AII87524.1"/>
    </source>
</evidence>
<sequence length="340" mass="37640">MKRHFERQATYCSAFGADLTARLLRQLPDCISPNSALGQRITNWPGDPAPEADNLPLRLAGGLHALLLSAKARDLAPIYRSGAMADAELPAVLRSVLQRHDAELTAFIANAPQTNEVRRAAGLVAAAHWLKAYTGCDLIASELGASAGLNLVFDRFHLAVGQGYGPPDSPVQLTPKWQGSLPPAAPYLLRDAQGCDLAPLDLRQKQDLLRLHAYIWADQPERRARTDAAISLNPPLPKKSSAIEFLRQRLAAPWSRCHLIYSTVAWQYFSKEEKSQITELITTRGAESQAPLAWLRIEADGKSPGAGMRLDLWPEQKRIELGRMDFHGRWITWTAPKPRE</sequence>
<evidence type="ECO:0008006" key="3">
    <source>
        <dbReference type="Google" id="ProtNLM"/>
    </source>
</evidence>
<organism evidence="1 2">
    <name type="scientific">Planktomarina temperata RCA23</name>
    <dbReference type="NCBI Taxonomy" id="666509"/>
    <lineage>
        <taxon>Bacteria</taxon>
        <taxon>Pseudomonadati</taxon>
        <taxon>Pseudomonadota</taxon>
        <taxon>Alphaproteobacteria</taxon>
        <taxon>Rhodobacterales</taxon>
        <taxon>Paracoccaceae</taxon>
        <taxon>Planktomarina</taxon>
    </lineage>
</organism>
<dbReference type="KEGG" id="ptp:RCA23_c19930"/>
<evidence type="ECO:0000313" key="2">
    <source>
        <dbReference type="Proteomes" id="UP000028680"/>
    </source>
</evidence>
<dbReference type="RefSeq" id="WP_044050225.1">
    <property type="nucleotide sequence ID" value="NZ_CP003984.1"/>
</dbReference>
<gene>
    <name evidence="1" type="ORF">RCA23_c19930</name>
</gene>
<dbReference type="PIRSF" id="PIRSF012608">
    <property type="entry name" value="UCP012608"/>
    <property type="match status" value="1"/>
</dbReference>
<dbReference type="Pfam" id="PF10094">
    <property type="entry name" value="DUF2332"/>
    <property type="match status" value="1"/>
</dbReference>
<dbReference type="Proteomes" id="UP000028680">
    <property type="component" value="Chromosome"/>
</dbReference>
<proteinExistence type="predicted"/>